<organism evidence="2">
    <name type="scientific">freshwater metagenome</name>
    <dbReference type="NCBI Taxonomy" id="449393"/>
    <lineage>
        <taxon>unclassified sequences</taxon>
        <taxon>metagenomes</taxon>
        <taxon>ecological metagenomes</taxon>
    </lineage>
</organism>
<feature type="compositionally biased region" description="Basic and acidic residues" evidence="1">
    <location>
        <begin position="310"/>
        <end position="327"/>
    </location>
</feature>
<evidence type="ECO:0000313" key="2">
    <source>
        <dbReference type="EMBL" id="CAB4740667.1"/>
    </source>
</evidence>
<proteinExistence type="predicted"/>
<reference evidence="2" key="1">
    <citation type="submission" date="2020-05" db="EMBL/GenBank/DDBJ databases">
        <authorList>
            <person name="Chiriac C."/>
            <person name="Salcher M."/>
            <person name="Ghai R."/>
            <person name="Kavagutti S V."/>
        </authorList>
    </citation>
    <scope>NUCLEOTIDE SEQUENCE</scope>
</reference>
<accession>A0A6J6T1D3</accession>
<dbReference type="AlphaFoldDB" id="A0A6J6T1D3"/>
<feature type="region of interest" description="Disordered" evidence="1">
    <location>
        <begin position="1"/>
        <end position="143"/>
    </location>
</feature>
<dbReference type="EMBL" id="CAEZYR010000033">
    <property type="protein sequence ID" value="CAB4740667.1"/>
    <property type="molecule type" value="Genomic_DNA"/>
</dbReference>
<protein>
    <submittedName>
        <fullName evidence="2">Unannotated protein</fullName>
    </submittedName>
</protein>
<feature type="compositionally biased region" description="Basic residues" evidence="1">
    <location>
        <begin position="224"/>
        <end position="233"/>
    </location>
</feature>
<feature type="compositionally biased region" description="Low complexity" evidence="1">
    <location>
        <begin position="41"/>
        <end position="54"/>
    </location>
</feature>
<feature type="region of interest" description="Disordered" evidence="1">
    <location>
        <begin position="289"/>
        <end position="342"/>
    </location>
</feature>
<sequence>MLRRADSSETGPGDLPWCKAIRRGGQVGARPPGCRRRRPRAGAPPCGRALPRGRAGPRGLGALSPCVETRRRVRPSRGSPAPPAHASASGQLVGYTCPQHARPRDGHAARVAARAGRGDRHRLRGSLSEQSARLGRHRRRRDPPRCLPWIQRLFRRCISLVRGSAVRRRRHPDAQPAGGDRRAGTLPRDRTPSGGHARGRVASDRRAWRKRLASAPPRPGALARHVRARQRSRLRPRVAGMRHTRLPGHVPRGPEPAGSVSGAIDNQLLLQSHRPIRRAHGGRVQVAVLRRRHQPFSRQSVRLPRVRRGLGRDPPPRSRRALGEAQHRPPGRSPRSRVNRLG</sequence>
<gene>
    <name evidence="2" type="ORF">UFOPK2754_01143</name>
</gene>
<name>A0A6J6T1D3_9ZZZZ</name>
<feature type="region of interest" description="Disordered" evidence="1">
    <location>
        <begin position="167"/>
        <end position="233"/>
    </location>
</feature>
<feature type="compositionally biased region" description="Basic and acidic residues" evidence="1">
    <location>
        <begin position="179"/>
        <end position="191"/>
    </location>
</feature>
<evidence type="ECO:0000256" key="1">
    <source>
        <dbReference type="SAM" id="MobiDB-lite"/>
    </source>
</evidence>
<feature type="compositionally biased region" description="Low complexity" evidence="1">
    <location>
        <begin position="76"/>
        <end position="89"/>
    </location>
</feature>